<keyword evidence="1" id="KW-0547">Nucleotide-binding</keyword>
<dbReference type="InterPro" id="IPR014001">
    <property type="entry name" value="Helicase_ATP-bd"/>
</dbReference>
<feature type="domain" description="Helicase C-terminal" evidence="6">
    <location>
        <begin position="216"/>
        <end position="403"/>
    </location>
</feature>
<dbReference type="Pfam" id="PF12029">
    <property type="entry name" value="DUF3516"/>
    <property type="match status" value="1"/>
</dbReference>
<dbReference type="PROSITE" id="PS51194">
    <property type="entry name" value="HELICASE_CTER"/>
    <property type="match status" value="1"/>
</dbReference>
<feature type="domain" description="Helicase ATP-binding" evidence="5">
    <location>
        <begin position="40"/>
        <end position="183"/>
    </location>
</feature>
<dbReference type="SMART" id="SM00490">
    <property type="entry name" value="HELICc"/>
    <property type="match status" value="1"/>
</dbReference>
<dbReference type="InterPro" id="IPR011545">
    <property type="entry name" value="DEAD/DEAH_box_helicase_dom"/>
</dbReference>
<dbReference type="InterPro" id="IPR001650">
    <property type="entry name" value="Helicase_C-like"/>
</dbReference>
<dbReference type="SUPFAM" id="SSF52540">
    <property type="entry name" value="P-loop containing nucleoside triphosphate hydrolases"/>
    <property type="match status" value="1"/>
</dbReference>
<evidence type="ECO:0000256" key="1">
    <source>
        <dbReference type="ARBA" id="ARBA00022741"/>
    </source>
</evidence>
<dbReference type="STRING" id="629680.SAMN04489751_3859"/>
<dbReference type="InterPro" id="IPR027417">
    <property type="entry name" value="P-loop_NTPase"/>
</dbReference>
<dbReference type="SMART" id="SM00487">
    <property type="entry name" value="DEXDc"/>
    <property type="match status" value="1"/>
</dbReference>
<dbReference type="GO" id="GO:0005524">
    <property type="term" value="F:ATP binding"/>
    <property type="evidence" value="ECO:0007669"/>
    <property type="project" value="UniProtKB-KW"/>
</dbReference>
<gene>
    <name evidence="7" type="ORF">SAMN04489751_3859</name>
</gene>
<evidence type="ECO:0000313" key="7">
    <source>
        <dbReference type="EMBL" id="SDT13149.1"/>
    </source>
</evidence>
<evidence type="ECO:0000259" key="6">
    <source>
        <dbReference type="PROSITE" id="PS51194"/>
    </source>
</evidence>
<dbReference type="Gene3D" id="3.40.50.300">
    <property type="entry name" value="P-loop containing nucleotide triphosphate hydrolases"/>
    <property type="match status" value="2"/>
</dbReference>
<proteinExistence type="predicted"/>
<keyword evidence="3 7" id="KW-0347">Helicase</keyword>
<dbReference type="CDD" id="cd17921">
    <property type="entry name" value="DEXHc_Ski2"/>
    <property type="match status" value="1"/>
</dbReference>
<dbReference type="PANTHER" id="PTHR12131">
    <property type="entry name" value="ATP-DEPENDENT RNA AND DNA HELICASE"/>
    <property type="match status" value="1"/>
</dbReference>
<organism evidence="7 8">
    <name type="scientific">Brevibacterium sandarakinum</name>
    <dbReference type="NCBI Taxonomy" id="629680"/>
    <lineage>
        <taxon>Bacteria</taxon>
        <taxon>Bacillati</taxon>
        <taxon>Actinomycetota</taxon>
        <taxon>Actinomycetes</taxon>
        <taxon>Micrococcales</taxon>
        <taxon>Brevibacteriaceae</taxon>
        <taxon>Brevibacterium</taxon>
    </lineage>
</organism>
<reference evidence="7" key="1">
    <citation type="submission" date="2016-10" db="EMBL/GenBank/DDBJ databases">
        <authorList>
            <person name="Varghese N."/>
            <person name="Submissions S."/>
        </authorList>
    </citation>
    <scope>NUCLEOTIDE SEQUENCE [LARGE SCALE GENOMIC DNA]</scope>
    <source>
        <strain evidence="7">DSM 22082</strain>
    </source>
</reference>
<dbReference type="GO" id="GO:0004386">
    <property type="term" value="F:helicase activity"/>
    <property type="evidence" value="ECO:0007669"/>
    <property type="project" value="UniProtKB-KW"/>
</dbReference>
<keyword evidence="2" id="KW-0378">Hydrolase</keyword>
<sequence>MVRLQEIPAEFADEDAVYEAFGRYCEELGIEPYPAQDEAILDILAGDNTIVATPTGSGKSLVALFALYQSFTRGIRAYYTAPLKALVSEKFFSLIDAFGPENVGMITGDSTVNGDAPVICATAEILANQALREGGLVDAGMVVMDEFHYVADPSRGWAWQVPLLEMPQAQFVLMSATLGDTSEICRTMEDTTGRDSSVVTSATRPVPLDYEYSTETLSDTLRFLVRNDKAPVYVVSYSQAGAIDLATGLLSVDLASKDQKAAVAEAIKGFTFAKGFGQSLRKLLLHGVGVHHAGMLPKYRRLVEQLALKGLLLVISGTDTLGVGINVPIRSVLLTGLTKFDGRRMRKLSVREFQQLAGRAGRAGFDTRGYVIAQAPEHVIENMRAEAKAANAANADKKKKKVKKKSAPAGFVGWSEETFTKLIESQAESLRSRMKIDHSTILNLVARPGSNVATISDFIDKTHESRERHLDLKLTALRIGRSLINAGLIEMRGDELVPTTDLGPQFALNQPLAPFVLAGLELLDTESETYALDVVSLVESTTPVPFPVLKGQLDRIKKDTLAELKADGLEYPERMAILDEIEGPKPLAEILEPAFEHFIEAHPWLRAGNFEPKSVVRDMIEQAMGFTQFIGYYSLTRVEGSLLRYLTDVFRALTHNVPADERTDELSTIIEWLGETIARTDSSLLDEWRTLQGLSPTDFADEELPDLDRKFSDNARVFTAEVRNALFHRVLLAERADYAELGRLDADGGFDADAWEDAIEDFYDEYGDLLTDGKARGKEYISIEHGSQTWTVRQTLADPDDNKDWAIDAEVDVPASDEAGDIVLRILAVGEISARPHSSNVSAE</sequence>
<protein>
    <submittedName>
        <fullName evidence="7">Helicase conserved C-terminal domain-containing protein</fullName>
    </submittedName>
</protein>
<dbReference type="InterPro" id="IPR021904">
    <property type="entry name" value="DUF3516"/>
</dbReference>
<evidence type="ECO:0000256" key="3">
    <source>
        <dbReference type="ARBA" id="ARBA00022806"/>
    </source>
</evidence>
<evidence type="ECO:0000259" key="5">
    <source>
        <dbReference type="PROSITE" id="PS51192"/>
    </source>
</evidence>
<dbReference type="PANTHER" id="PTHR12131:SF1">
    <property type="entry name" value="ATP-DEPENDENT RNA HELICASE SUPV3L1, MITOCHONDRIAL-RELATED"/>
    <property type="match status" value="1"/>
</dbReference>
<dbReference type="EMBL" id="LT629739">
    <property type="protein sequence ID" value="SDT13149.1"/>
    <property type="molecule type" value="Genomic_DNA"/>
</dbReference>
<dbReference type="Pfam" id="PF00270">
    <property type="entry name" value="DEAD"/>
    <property type="match status" value="1"/>
</dbReference>
<dbReference type="InterPro" id="IPR050699">
    <property type="entry name" value="RNA-DNA_Helicase"/>
</dbReference>
<keyword evidence="8" id="KW-1185">Reference proteome</keyword>
<dbReference type="Proteomes" id="UP000199700">
    <property type="component" value="Chromosome"/>
</dbReference>
<evidence type="ECO:0000313" key="8">
    <source>
        <dbReference type="Proteomes" id="UP000199700"/>
    </source>
</evidence>
<dbReference type="OrthoDB" id="3229913at2"/>
<dbReference type="RefSeq" id="WP_092108175.1">
    <property type="nucleotide sequence ID" value="NZ_LT629739.1"/>
</dbReference>
<name>A0A1H1XW94_BRESA</name>
<keyword evidence="4" id="KW-0067">ATP-binding</keyword>
<evidence type="ECO:0000256" key="2">
    <source>
        <dbReference type="ARBA" id="ARBA00022801"/>
    </source>
</evidence>
<evidence type="ECO:0000256" key="4">
    <source>
        <dbReference type="ARBA" id="ARBA00022840"/>
    </source>
</evidence>
<accession>A0A1H1XW94</accession>
<dbReference type="AlphaFoldDB" id="A0A1H1XW94"/>
<dbReference type="GO" id="GO:0016787">
    <property type="term" value="F:hydrolase activity"/>
    <property type="evidence" value="ECO:0007669"/>
    <property type="project" value="UniProtKB-KW"/>
</dbReference>
<dbReference type="PROSITE" id="PS51192">
    <property type="entry name" value="HELICASE_ATP_BIND_1"/>
    <property type="match status" value="1"/>
</dbReference>
<dbReference type="GO" id="GO:0003676">
    <property type="term" value="F:nucleic acid binding"/>
    <property type="evidence" value="ECO:0007669"/>
    <property type="project" value="InterPro"/>
</dbReference>